<organism evidence="1 2">
    <name type="scientific">Acetobacterium malicum</name>
    <dbReference type="NCBI Taxonomy" id="52692"/>
    <lineage>
        <taxon>Bacteria</taxon>
        <taxon>Bacillati</taxon>
        <taxon>Bacillota</taxon>
        <taxon>Clostridia</taxon>
        <taxon>Eubacteriales</taxon>
        <taxon>Eubacteriaceae</taxon>
        <taxon>Acetobacterium</taxon>
    </lineage>
</organism>
<name>A0ABR6YUT4_9FIRM</name>
<protein>
    <submittedName>
        <fullName evidence="1">Uncharacterized protein</fullName>
    </submittedName>
</protein>
<accession>A0ABR6YUT4</accession>
<evidence type="ECO:0000313" key="1">
    <source>
        <dbReference type="EMBL" id="MBC3898919.1"/>
    </source>
</evidence>
<reference evidence="1 2" key="1">
    <citation type="journal article" date="2020" name="mSystems">
        <title>Defining Genomic and Predicted Metabolic Features of the Acetobacterium Genus.</title>
        <authorList>
            <person name="Ross D.E."/>
            <person name="Marshall C.W."/>
            <person name="Gulliver D."/>
            <person name="May H.D."/>
            <person name="Norman R.S."/>
        </authorList>
    </citation>
    <scope>NUCLEOTIDE SEQUENCE [LARGE SCALE GENOMIC DNA]</scope>
    <source>
        <strain evidence="1 2">DSM 4132</strain>
    </source>
</reference>
<dbReference type="EMBL" id="WJBE01000003">
    <property type="protein sequence ID" value="MBC3898919.1"/>
    <property type="molecule type" value="Genomic_DNA"/>
</dbReference>
<evidence type="ECO:0000313" key="2">
    <source>
        <dbReference type="Proteomes" id="UP000622405"/>
    </source>
</evidence>
<sequence>MESNNKKRQTVKSVAAQGGAQPGYATVVCPHYQGCKYGAVKSPKARHRCFGKLYKISHWESWIVIAFKCKLAGKRMLIEIKGGECRHIPADSPDYAGILPRLQILKCNKCGKRILDYFPVCGETCVEAKCHHDGHPDVYPIG</sequence>
<dbReference type="Proteomes" id="UP000622405">
    <property type="component" value="Unassembled WGS sequence"/>
</dbReference>
<gene>
    <name evidence="1" type="ORF">GH811_04740</name>
</gene>
<dbReference type="RefSeq" id="WP_026396285.1">
    <property type="nucleotide sequence ID" value="NZ_WJBE01000003.1"/>
</dbReference>
<proteinExistence type="predicted"/>
<keyword evidence="2" id="KW-1185">Reference proteome</keyword>
<comment type="caution">
    <text evidence="1">The sequence shown here is derived from an EMBL/GenBank/DDBJ whole genome shotgun (WGS) entry which is preliminary data.</text>
</comment>